<dbReference type="EMBL" id="AWSV01000082">
    <property type="protein sequence ID" value="ERI85659.1"/>
    <property type="molecule type" value="Genomic_DNA"/>
</dbReference>
<dbReference type="AlphaFoldDB" id="U2C598"/>
<comment type="caution">
    <text evidence="1">The sequence shown here is derived from an EMBL/GenBank/DDBJ whole genome shotgun (WGS) entry which is preliminary data.</text>
</comment>
<dbReference type="Proteomes" id="UP000016496">
    <property type="component" value="Unassembled WGS sequence"/>
</dbReference>
<evidence type="ECO:0000313" key="1">
    <source>
        <dbReference type="EMBL" id="ERI85659.1"/>
    </source>
</evidence>
<protein>
    <submittedName>
        <fullName evidence="1">Uncharacterized protein</fullName>
    </submittedName>
</protein>
<dbReference type="HOGENOM" id="CLU_2080060_0_0_10"/>
<accession>U2C598</accession>
<gene>
    <name evidence="1" type="ORF">HMPREF1981_01496</name>
</gene>
<sequence length="117" mass="12811">MGIHGGVLFRLDLQAGDSGTSSSNSTEWVLFRLDLQAGDSARTTQMRREPTFIPSYLQAGPPAANAVSIQGGALFSFRGEIANENPRTFGDIRNFKDQMPNHSNKTCTFVVRKFATD</sequence>
<proteinExistence type="predicted"/>
<reference evidence="1 2" key="1">
    <citation type="submission" date="2013-08" db="EMBL/GenBank/DDBJ databases">
        <authorList>
            <person name="Weinstock G."/>
            <person name="Sodergren E."/>
            <person name="Wylie T."/>
            <person name="Fulton L."/>
            <person name="Fulton R."/>
            <person name="Fronick C."/>
            <person name="O'Laughlin M."/>
            <person name="Godfrey J."/>
            <person name="Miner T."/>
            <person name="Herter B."/>
            <person name="Appelbaum E."/>
            <person name="Cordes M."/>
            <person name="Lek S."/>
            <person name="Wollam A."/>
            <person name="Pepin K.H."/>
            <person name="Palsikar V.B."/>
            <person name="Mitreva M."/>
            <person name="Wilson R.K."/>
        </authorList>
    </citation>
    <scope>NUCLEOTIDE SEQUENCE [LARGE SCALE GENOMIC DNA]</scope>
    <source>
        <strain evidence="1 2">F0041</strain>
    </source>
</reference>
<dbReference type="PATRIC" id="fig|1321819.3.peg.1375"/>
<name>U2C598_9BACE</name>
<evidence type="ECO:0000313" key="2">
    <source>
        <dbReference type="Proteomes" id="UP000016496"/>
    </source>
</evidence>
<organism evidence="1 2">
    <name type="scientific">Bacteroides pyogenes F0041</name>
    <dbReference type="NCBI Taxonomy" id="1321819"/>
    <lineage>
        <taxon>Bacteria</taxon>
        <taxon>Pseudomonadati</taxon>
        <taxon>Bacteroidota</taxon>
        <taxon>Bacteroidia</taxon>
        <taxon>Bacteroidales</taxon>
        <taxon>Bacteroidaceae</taxon>
        <taxon>Bacteroides</taxon>
    </lineage>
</organism>